<gene>
    <name evidence="4" type="ORF">F0L68_16620</name>
</gene>
<evidence type="ECO:0000256" key="1">
    <source>
        <dbReference type="ARBA" id="ARBA00022857"/>
    </source>
</evidence>
<dbReference type="SUPFAM" id="SSF51735">
    <property type="entry name" value="NAD(P)-binding Rossmann-fold domains"/>
    <property type="match status" value="1"/>
</dbReference>
<evidence type="ECO:0000313" key="4">
    <source>
        <dbReference type="EMBL" id="KAA2261413.1"/>
    </source>
</evidence>
<accession>A0A5B2XDI6</accession>
<dbReference type="SUPFAM" id="SSF50129">
    <property type="entry name" value="GroES-like"/>
    <property type="match status" value="1"/>
</dbReference>
<dbReference type="PROSITE" id="PS01162">
    <property type="entry name" value="QOR_ZETA_CRYSTAL"/>
    <property type="match status" value="1"/>
</dbReference>
<dbReference type="InterPro" id="IPR036291">
    <property type="entry name" value="NAD(P)-bd_dom_sf"/>
</dbReference>
<evidence type="ECO:0000256" key="2">
    <source>
        <dbReference type="ARBA" id="ARBA00023002"/>
    </source>
</evidence>
<dbReference type="PANTHER" id="PTHR48106">
    <property type="entry name" value="QUINONE OXIDOREDUCTASE PIG3-RELATED"/>
    <property type="match status" value="1"/>
</dbReference>
<dbReference type="GO" id="GO:0070402">
    <property type="term" value="F:NADPH binding"/>
    <property type="evidence" value="ECO:0007669"/>
    <property type="project" value="TreeGrafter"/>
</dbReference>
<comment type="caution">
    <text evidence="4">The sequence shown here is derived from an EMBL/GenBank/DDBJ whole genome shotgun (WGS) entry which is preliminary data.</text>
</comment>
<dbReference type="AlphaFoldDB" id="A0A5B2XDI6"/>
<dbReference type="GO" id="GO:0005829">
    <property type="term" value="C:cytosol"/>
    <property type="evidence" value="ECO:0007669"/>
    <property type="project" value="TreeGrafter"/>
</dbReference>
<reference evidence="4 5" key="1">
    <citation type="submission" date="2019-09" db="EMBL/GenBank/DDBJ databases">
        <title>Goodfellowia gen. nov., a new genus of the Pseudonocardineae related to Actinoalloteichus, containing Goodfellowia coeruleoviolacea gen. nov., comb. nov. gen. nov., comb. nov.</title>
        <authorList>
            <person name="Labeda D."/>
        </authorList>
    </citation>
    <scope>NUCLEOTIDE SEQUENCE [LARGE SCALE GENOMIC DNA]</scope>
    <source>
        <strain evidence="4 5">AN110305</strain>
    </source>
</reference>
<protein>
    <submittedName>
        <fullName evidence="4">Zinc-binding dehydrogenase</fullName>
    </submittedName>
</protein>
<dbReference type="Pfam" id="PF00107">
    <property type="entry name" value="ADH_zinc_N"/>
    <property type="match status" value="1"/>
</dbReference>
<proteinExistence type="predicted"/>
<organism evidence="4 5">
    <name type="scientific">Solihabitans fulvus</name>
    <dbReference type="NCBI Taxonomy" id="1892852"/>
    <lineage>
        <taxon>Bacteria</taxon>
        <taxon>Bacillati</taxon>
        <taxon>Actinomycetota</taxon>
        <taxon>Actinomycetes</taxon>
        <taxon>Pseudonocardiales</taxon>
        <taxon>Pseudonocardiaceae</taxon>
        <taxon>Solihabitans</taxon>
    </lineage>
</organism>
<dbReference type="InterPro" id="IPR020843">
    <property type="entry name" value="ER"/>
</dbReference>
<dbReference type="PANTHER" id="PTHR48106:SF13">
    <property type="entry name" value="QUINONE OXIDOREDUCTASE-RELATED"/>
    <property type="match status" value="1"/>
</dbReference>
<evidence type="ECO:0000313" key="5">
    <source>
        <dbReference type="Proteomes" id="UP000323454"/>
    </source>
</evidence>
<dbReference type="GO" id="GO:0008270">
    <property type="term" value="F:zinc ion binding"/>
    <property type="evidence" value="ECO:0007669"/>
    <property type="project" value="InterPro"/>
</dbReference>
<dbReference type="InterPro" id="IPR002364">
    <property type="entry name" value="Quin_OxRdtase/zeta-crystal_CS"/>
</dbReference>
<dbReference type="InterPro" id="IPR013154">
    <property type="entry name" value="ADH-like_N"/>
</dbReference>
<dbReference type="OrthoDB" id="5195079at2"/>
<dbReference type="InterPro" id="IPR013149">
    <property type="entry name" value="ADH-like_C"/>
</dbReference>
<dbReference type="Pfam" id="PF08240">
    <property type="entry name" value="ADH_N"/>
    <property type="match status" value="1"/>
</dbReference>
<keyword evidence="1" id="KW-0521">NADP</keyword>
<dbReference type="Gene3D" id="3.40.50.720">
    <property type="entry name" value="NAD(P)-binding Rossmann-like Domain"/>
    <property type="match status" value="1"/>
</dbReference>
<keyword evidence="2" id="KW-0560">Oxidoreductase</keyword>
<dbReference type="RefSeq" id="WP_149850491.1">
    <property type="nucleotide sequence ID" value="NZ_VUOB01000028.1"/>
</dbReference>
<keyword evidence="5" id="KW-1185">Reference proteome</keyword>
<dbReference type="GO" id="GO:0035925">
    <property type="term" value="F:mRNA 3'-UTR AU-rich region binding"/>
    <property type="evidence" value="ECO:0007669"/>
    <property type="project" value="TreeGrafter"/>
</dbReference>
<sequence>MQVVRATRFGDPEVLVLGRAPDPVARHGEVVVEVSVAAIDFVQTQLRRGFTPGPPLPEPPYVPGASVAGRVGSVGPGVDPGWIGRRVVAHTASGYGGNAERAVAAVDSVIPVPEGLGLAEAAALLDDGGTALGLVEGAKIQPGDWVLVEAAAGGVGSLLVQLARAAGARVVGAAGGERKLALVTELGAEAVVDYTVPGWPERVREATGGRGADVVFDGVGGQIGRDAFGVTAPGGRFSVHGAASGTATVIDPGEADRRGVTVLGIEQLFTFGVGARSRAERMLTEAAQGRVRPTIGQTFPLDRAAEAHAAIEARAALGKTLLVI</sequence>
<evidence type="ECO:0000259" key="3">
    <source>
        <dbReference type="SMART" id="SM00829"/>
    </source>
</evidence>
<dbReference type="Proteomes" id="UP000323454">
    <property type="component" value="Unassembled WGS sequence"/>
</dbReference>
<dbReference type="Gene3D" id="3.90.180.10">
    <property type="entry name" value="Medium-chain alcohol dehydrogenases, catalytic domain"/>
    <property type="match status" value="1"/>
</dbReference>
<dbReference type="InterPro" id="IPR011032">
    <property type="entry name" value="GroES-like_sf"/>
</dbReference>
<dbReference type="SMART" id="SM00829">
    <property type="entry name" value="PKS_ER"/>
    <property type="match status" value="1"/>
</dbReference>
<dbReference type="GO" id="GO:0003960">
    <property type="term" value="F:quinone reductase (NADPH) activity"/>
    <property type="evidence" value="ECO:0007669"/>
    <property type="project" value="TreeGrafter"/>
</dbReference>
<reference evidence="4 5" key="2">
    <citation type="submission" date="2019-09" db="EMBL/GenBank/DDBJ databases">
        <authorList>
            <person name="Jin C."/>
        </authorList>
    </citation>
    <scope>NUCLEOTIDE SEQUENCE [LARGE SCALE GENOMIC DNA]</scope>
    <source>
        <strain evidence="4 5">AN110305</strain>
    </source>
</reference>
<name>A0A5B2XDI6_9PSEU</name>
<feature type="domain" description="Enoyl reductase (ER)" evidence="3">
    <location>
        <begin position="10"/>
        <end position="322"/>
    </location>
</feature>
<dbReference type="EMBL" id="VUOB01000028">
    <property type="protein sequence ID" value="KAA2261413.1"/>
    <property type="molecule type" value="Genomic_DNA"/>
</dbReference>